<dbReference type="Proteomes" id="UP000678393">
    <property type="component" value="Unassembled WGS sequence"/>
</dbReference>
<accession>A0A8S3ZIC7</accession>
<evidence type="ECO:0000256" key="2">
    <source>
        <dbReference type="ARBA" id="ARBA00004245"/>
    </source>
</evidence>
<reference evidence="16" key="1">
    <citation type="submission" date="2021-04" db="EMBL/GenBank/DDBJ databases">
        <authorList>
            <consortium name="Molecular Ecology Group"/>
        </authorList>
    </citation>
    <scope>NUCLEOTIDE SEQUENCE</scope>
</reference>
<evidence type="ECO:0000256" key="12">
    <source>
        <dbReference type="ARBA" id="ARBA00031568"/>
    </source>
</evidence>
<keyword evidence="6" id="KW-0493">Microtubule</keyword>
<evidence type="ECO:0000256" key="10">
    <source>
        <dbReference type="ARBA" id="ARBA00023212"/>
    </source>
</evidence>
<evidence type="ECO:0000256" key="9">
    <source>
        <dbReference type="ARBA" id="ARBA00023069"/>
    </source>
</evidence>
<keyword evidence="8 13" id="KW-0175">Coiled coil</keyword>
<dbReference type="GO" id="GO:0048870">
    <property type="term" value="P:cell motility"/>
    <property type="evidence" value="ECO:0007669"/>
    <property type="project" value="InterPro"/>
</dbReference>
<keyword evidence="9" id="KW-0969">Cilium</keyword>
<dbReference type="GO" id="GO:0005874">
    <property type="term" value="C:microtubule"/>
    <property type="evidence" value="ECO:0007669"/>
    <property type="project" value="UniProtKB-KW"/>
</dbReference>
<evidence type="ECO:0000256" key="7">
    <source>
        <dbReference type="ARBA" id="ARBA00022846"/>
    </source>
</evidence>
<dbReference type="Pfam" id="PF13851">
    <property type="entry name" value="GAS"/>
    <property type="match status" value="1"/>
</dbReference>
<keyword evidence="7" id="KW-0282">Flagellum</keyword>
<evidence type="ECO:0000256" key="5">
    <source>
        <dbReference type="ARBA" id="ARBA00022490"/>
    </source>
</evidence>
<comment type="similarity">
    <text evidence="3">Belongs to the DRC4 family.</text>
</comment>
<dbReference type="OrthoDB" id="767661at2759"/>
<feature type="coiled-coil region" evidence="13">
    <location>
        <begin position="8"/>
        <end position="42"/>
    </location>
</feature>
<gene>
    <name evidence="16" type="ORF">CUNI_LOCUS12229</name>
</gene>
<dbReference type="EMBL" id="CAJHNH020002424">
    <property type="protein sequence ID" value="CAG5126671.1"/>
    <property type="molecule type" value="Genomic_DNA"/>
</dbReference>
<evidence type="ECO:0000259" key="15">
    <source>
        <dbReference type="Pfam" id="PF13851"/>
    </source>
</evidence>
<evidence type="ECO:0000256" key="13">
    <source>
        <dbReference type="SAM" id="Coils"/>
    </source>
</evidence>
<name>A0A8S3ZIC7_9EUPU</name>
<organism evidence="16 17">
    <name type="scientific">Candidula unifasciata</name>
    <dbReference type="NCBI Taxonomy" id="100452"/>
    <lineage>
        <taxon>Eukaryota</taxon>
        <taxon>Metazoa</taxon>
        <taxon>Spiralia</taxon>
        <taxon>Lophotrochozoa</taxon>
        <taxon>Mollusca</taxon>
        <taxon>Gastropoda</taxon>
        <taxon>Heterobranchia</taxon>
        <taxon>Euthyneura</taxon>
        <taxon>Panpulmonata</taxon>
        <taxon>Eupulmonata</taxon>
        <taxon>Stylommatophora</taxon>
        <taxon>Helicina</taxon>
        <taxon>Helicoidea</taxon>
        <taxon>Geomitridae</taxon>
        <taxon>Candidula</taxon>
    </lineage>
</organism>
<comment type="caution">
    <text evidence="16">The sequence shown here is derived from an EMBL/GenBank/DDBJ whole genome shotgun (WGS) entry which is preliminary data.</text>
</comment>
<keyword evidence="5" id="KW-0963">Cytoplasm</keyword>
<dbReference type="GO" id="GO:0008017">
    <property type="term" value="F:microtubule binding"/>
    <property type="evidence" value="ECO:0007669"/>
    <property type="project" value="InterPro"/>
</dbReference>
<dbReference type="GO" id="GO:0005794">
    <property type="term" value="C:Golgi apparatus"/>
    <property type="evidence" value="ECO:0007669"/>
    <property type="project" value="TreeGrafter"/>
</dbReference>
<feature type="domain" description="Growth arrest-specific protein 8" evidence="15">
    <location>
        <begin position="3"/>
        <end position="114"/>
    </location>
</feature>
<sequence length="172" mass="19595">MKIQQARLTSLTSELQDVKWERELLEQSHKKAQLERDELYHKFLEAIQEVQQKCSFKNLLLEKKLASLADILEKRESQLNEVLSLTKVDPTSICMVTRKLEDVLDSKNSAIRDLQYELARTCKAHNDLLRTCEKKLSQFGIPKDSLEFKPLENTARGQSLGAGPAGLVSNPT</sequence>
<keyword evidence="10" id="KW-0206">Cytoskeleton</keyword>
<dbReference type="InterPro" id="IPR039308">
    <property type="entry name" value="GAS8"/>
</dbReference>
<evidence type="ECO:0000256" key="14">
    <source>
        <dbReference type="SAM" id="MobiDB-lite"/>
    </source>
</evidence>
<evidence type="ECO:0000313" key="17">
    <source>
        <dbReference type="Proteomes" id="UP000678393"/>
    </source>
</evidence>
<evidence type="ECO:0000256" key="8">
    <source>
        <dbReference type="ARBA" id="ARBA00023054"/>
    </source>
</evidence>
<dbReference type="AlphaFoldDB" id="A0A8S3ZIC7"/>
<dbReference type="PANTHER" id="PTHR31543">
    <property type="entry name" value="DYNEIN REGULATORY COMPLEX SUBUNIT 4"/>
    <property type="match status" value="1"/>
</dbReference>
<dbReference type="PANTHER" id="PTHR31543:SF0">
    <property type="entry name" value="DYNEIN REGULATORY COMPLEX SUBUNIT 4"/>
    <property type="match status" value="1"/>
</dbReference>
<dbReference type="GO" id="GO:0031267">
    <property type="term" value="F:small GTPase binding"/>
    <property type="evidence" value="ECO:0007669"/>
    <property type="project" value="InterPro"/>
</dbReference>
<keyword evidence="17" id="KW-1185">Reference proteome</keyword>
<evidence type="ECO:0000256" key="1">
    <source>
        <dbReference type="ARBA" id="ARBA00004230"/>
    </source>
</evidence>
<evidence type="ECO:0000256" key="6">
    <source>
        <dbReference type="ARBA" id="ARBA00022701"/>
    </source>
</evidence>
<evidence type="ECO:0000313" key="16">
    <source>
        <dbReference type="EMBL" id="CAG5126671.1"/>
    </source>
</evidence>
<evidence type="ECO:0000256" key="3">
    <source>
        <dbReference type="ARBA" id="ARBA00009859"/>
    </source>
</evidence>
<evidence type="ECO:0000256" key="11">
    <source>
        <dbReference type="ARBA" id="ARBA00023273"/>
    </source>
</evidence>
<evidence type="ECO:0000256" key="4">
    <source>
        <dbReference type="ARBA" id="ARBA00021301"/>
    </source>
</evidence>
<feature type="region of interest" description="Disordered" evidence="14">
    <location>
        <begin position="152"/>
        <end position="172"/>
    </location>
</feature>
<dbReference type="GO" id="GO:0031514">
    <property type="term" value="C:motile cilium"/>
    <property type="evidence" value="ECO:0007669"/>
    <property type="project" value="UniProtKB-SubCell"/>
</dbReference>
<keyword evidence="11" id="KW-0966">Cell projection</keyword>
<dbReference type="InterPro" id="IPR025593">
    <property type="entry name" value="GAS8_dom"/>
</dbReference>
<protein>
    <recommendedName>
        <fullName evidence="4">Dynein regulatory complex subunit 4</fullName>
    </recommendedName>
    <alternativeName>
        <fullName evidence="12">Growth arrest-specific protein 8</fullName>
    </alternativeName>
</protein>
<comment type="subcellular location">
    <subcellularLocation>
        <location evidence="1">Cell projection</location>
        <location evidence="1">Cilium</location>
        <location evidence="1">Flagellum</location>
    </subcellularLocation>
    <subcellularLocation>
        <location evidence="2">Cytoplasm</location>
        <location evidence="2">Cytoskeleton</location>
    </subcellularLocation>
</comment>
<proteinExistence type="inferred from homology"/>